<dbReference type="EC" id="2.4.-.-" evidence="2"/>
<comment type="caution">
    <text evidence="2">The sequence shown here is derived from an EMBL/GenBank/DDBJ whole genome shotgun (WGS) entry which is preliminary data.</text>
</comment>
<evidence type="ECO:0000313" key="3">
    <source>
        <dbReference type="Proteomes" id="UP001165427"/>
    </source>
</evidence>
<keyword evidence="2" id="KW-0808">Transferase</keyword>
<sequence length="302" mass="33402">MELLVIDDGSAVPIASHPKLADLFADPRVTLIRLERNNGLVFGLNTGLNLARHELIARIDSDDAWRPGKLTRQLALFGADPDLTISGTGMRLVHTSGNEMDVDLIRPGSWEGVLKFTASVGCPFPHGSILARRDLFWLLGGYSHDPATAHCEDFALWALWLRFFKVAMVEEVLYDYTVSDQAISAVHAPRQRAASGTVHAAFLATDWEAIPEILHRLADYLGLSLLETGRACFTAWRFGDPIVADPEIVSDLHRLMPDRQVIATESARRHLGGRFFYLSKRPEAMPPGSRRIAGITSARNLT</sequence>
<evidence type="ECO:0000313" key="2">
    <source>
        <dbReference type="EMBL" id="MCJ8499394.1"/>
    </source>
</evidence>
<dbReference type="EMBL" id="JALJRB010000002">
    <property type="protein sequence ID" value="MCJ8499394.1"/>
    <property type="molecule type" value="Genomic_DNA"/>
</dbReference>
<dbReference type="PANTHER" id="PTHR22916:SF3">
    <property type="entry name" value="UDP-GLCNAC:BETAGAL BETA-1,3-N-ACETYLGLUCOSAMINYLTRANSFERASE-LIKE PROTEIN 1"/>
    <property type="match status" value="1"/>
</dbReference>
<protein>
    <submittedName>
        <fullName evidence="2">Glycosyltransferase</fullName>
        <ecNumber evidence="2">2.4.-.-</ecNumber>
    </submittedName>
</protein>
<dbReference type="Proteomes" id="UP001165427">
    <property type="component" value="Unassembled WGS sequence"/>
</dbReference>
<gene>
    <name evidence="2" type="ORF">MRX98_02315</name>
</gene>
<evidence type="ECO:0000259" key="1">
    <source>
        <dbReference type="Pfam" id="PF00535"/>
    </source>
</evidence>
<dbReference type="GO" id="GO:0016758">
    <property type="term" value="F:hexosyltransferase activity"/>
    <property type="evidence" value="ECO:0007669"/>
    <property type="project" value="UniProtKB-ARBA"/>
</dbReference>
<accession>A0AA41UHU8</accession>
<reference evidence="2" key="1">
    <citation type="submission" date="2022-04" db="EMBL/GenBank/DDBJ databases">
        <title>Desulfatitalea alkaliphila sp. nov., a novel anaerobic sulfate-reducing bacterium isolated from terrestrial mud volcano, Taman Peninsula, Russia.</title>
        <authorList>
            <person name="Khomyakova M.A."/>
            <person name="Merkel A.Y."/>
            <person name="Slobodkin A.I."/>
        </authorList>
    </citation>
    <scope>NUCLEOTIDE SEQUENCE</scope>
    <source>
        <strain evidence="2">M08but</strain>
    </source>
</reference>
<feature type="domain" description="Glycosyltransferase 2-like" evidence="1">
    <location>
        <begin position="2"/>
        <end position="92"/>
    </location>
</feature>
<dbReference type="InterPro" id="IPR029044">
    <property type="entry name" value="Nucleotide-diphossugar_trans"/>
</dbReference>
<dbReference type="Pfam" id="PF00535">
    <property type="entry name" value="Glycos_transf_2"/>
    <property type="match status" value="1"/>
</dbReference>
<dbReference type="Gene3D" id="3.90.550.10">
    <property type="entry name" value="Spore Coat Polysaccharide Biosynthesis Protein SpsA, Chain A"/>
    <property type="match status" value="1"/>
</dbReference>
<dbReference type="AlphaFoldDB" id="A0AA41UHU8"/>
<organism evidence="2 3">
    <name type="scientific">Desulfatitalea alkaliphila</name>
    <dbReference type="NCBI Taxonomy" id="2929485"/>
    <lineage>
        <taxon>Bacteria</taxon>
        <taxon>Pseudomonadati</taxon>
        <taxon>Thermodesulfobacteriota</taxon>
        <taxon>Desulfobacteria</taxon>
        <taxon>Desulfobacterales</taxon>
        <taxon>Desulfosarcinaceae</taxon>
        <taxon>Desulfatitalea</taxon>
    </lineage>
</organism>
<keyword evidence="3" id="KW-1185">Reference proteome</keyword>
<dbReference type="InterPro" id="IPR001173">
    <property type="entry name" value="Glyco_trans_2-like"/>
</dbReference>
<name>A0AA41UHU8_9BACT</name>
<proteinExistence type="predicted"/>
<dbReference type="SUPFAM" id="SSF53448">
    <property type="entry name" value="Nucleotide-diphospho-sugar transferases"/>
    <property type="match status" value="1"/>
</dbReference>
<keyword evidence="2" id="KW-0328">Glycosyltransferase</keyword>
<dbReference type="PANTHER" id="PTHR22916">
    <property type="entry name" value="GLYCOSYLTRANSFERASE"/>
    <property type="match status" value="1"/>
</dbReference>